<dbReference type="AlphaFoldDB" id="A0A8C4VC59"/>
<feature type="domain" description="Ig-like" evidence="3">
    <location>
        <begin position="13"/>
        <end position="130"/>
    </location>
</feature>
<keyword evidence="1" id="KW-0812">Transmembrane</keyword>
<feature type="signal peptide" evidence="2">
    <location>
        <begin position="1"/>
        <end position="19"/>
    </location>
</feature>
<name>A0A8C4VC59_FALTI</name>
<dbReference type="Pfam" id="PF07686">
    <property type="entry name" value="V-set"/>
    <property type="match status" value="1"/>
</dbReference>
<feature type="chain" id="PRO_5034336390" evidence="2">
    <location>
        <begin position="20"/>
        <end position="414"/>
    </location>
</feature>
<dbReference type="SMART" id="SM00406">
    <property type="entry name" value="IGv"/>
    <property type="match status" value="1"/>
</dbReference>
<accession>A0A8C4VC59</accession>
<dbReference type="SMART" id="SM00409">
    <property type="entry name" value="IG"/>
    <property type="match status" value="2"/>
</dbReference>
<dbReference type="GO" id="GO:0001851">
    <property type="term" value="F:complement component C3b binding"/>
    <property type="evidence" value="ECO:0007669"/>
    <property type="project" value="TreeGrafter"/>
</dbReference>
<dbReference type="Pfam" id="PF13927">
    <property type="entry name" value="Ig_3"/>
    <property type="match status" value="1"/>
</dbReference>
<dbReference type="GO" id="GO:0042130">
    <property type="term" value="P:negative regulation of T cell proliferation"/>
    <property type="evidence" value="ECO:0007669"/>
    <property type="project" value="InterPro"/>
</dbReference>
<dbReference type="GO" id="GO:0032703">
    <property type="term" value="P:negative regulation of interleukin-2 production"/>
    <property type="evidence" value="ECO:0007669"/>
    <property type="project" value="InterPro"/>
</dbReference>
<dbReference type="PROSITE" id="PS50835">
    <property type="entry name" value="IG_LIKE"/>
    <property type="match status" value="2"/>
</dbReference>
<protein>
    <submittedName>
        <fullName evidence="4">V-set and immunoglobulin domain containing 4</fullName>
    </submittedName>
</protein>
<sequence>MRVLVRAALLLSPLLVCNAFLDLTGPSEVKGVWKGSATLPCTYVPVKGFVQQTLKWTVVHDHSSSTVFWRDGSDDNILLSKYRGRVSVPRDTPGNVSLHIQNLQISDRGTYACRVTWRASNNSLIAKEITTEVEVVKVAVTKPVIRAGELGLAVPAGARTSLTCVADGSPPISYRWFRSTPGGKALLLSSQAELAWDRLQPSDAGKYYCEAENRAGARAVQQSDTVELTVRDLPTTTVALQSDVGTSGRHYSSTEKNQTELVFGGTSGILWTSLGSTVVTDLPVTVATSWKGVGNSEKNSTTQNVQRTHLPLYLVILIAVVCGAVVFLVIFLIICIRKPKDARVYEVKFHNSRAAASSGCESTGHYEEPISCTENNYVMEPVKNQGSEEINTKENEYVCVENTQESEYEVGDAV</sequence>
<dbReference type="Ensembl" id="ENSFTIT00000023196.1">
    <property type="protein sequence ID" value="ENSFTIP00000022275.1"/>
    <property type="gene ID" value="ENSFTIG00000014382.1"/>
</dbReference>
<proteinExistence type="predicted"/>
<keyword evidence="1" id="KW-1133">Transmembrane helix</keyword>
<dbReference type="SUPFAM" id="SSF48726">
    <property type="entry name" value="Immunoglobulin"/>
    <property type="match status" value="2"/>
</dbReference>
<organism evidence="4 5">
    <name type="scientific">Falco tinnunculus</name>
    <name type="common">Common kestrel</name>
    <dbReference type="NCBI Taxonomy" id="100819"/>
    <lineage>
        <taxon>Eukaryota</taxon>
        <taxon>Metazoa</taxon>
        <taxon>Chordata</taxon>
        <taxon>Craniata</taxon>
        <taxon>Vertebrata</taxon>
        <taxon>Euteleostomi</taxon>
        <taxon>Archelosauria</taxon>
        <taxon>Archosauria</taxon>
        <taxon>Dinosauria</taxon>
        <taxon>Saurischia</taxon>
        <taxon>Theropoda</taxon>
        <taxon>Coelurosauria</taxon>
        <taxon>Aves</taxon>
        <taxon>Neognathae</taxon>
        <taxon>Neoaves</taxon>
        <taxon>Telluraves</taxon>
        <taxon>Australaves</taxon>
        <taxon>Falconiformes</taxon>
        <taxon>Falconidae</taxon>
        <taxon>Falco</taxon>
    </lineage>
</organism>
<reference evidence="4" key="2">
    <citation type="submission" date="2025-09" db="UniProtKB">
        <authorList>
            <consortium name="Ensembl"/>
        </authorList>
    </citation>
    <scope>IDENTIFICATION</scope>
</reference>
<dbReference type="InterPro" id="IPR007110">
    <property type="entry name" value="Ig-like_dom"/>
</dbReference>
<dbReference type="PANTHER" id="PTHR15466:SF2">
    <property type="entry name" value="V-SET AND IMMUNOGLOBULIN DOMAIN-CONTAINING PROTEIN 4"/>
    <property type="match status" value="1"/>
</dbReference>
<dbReference type="InterPro" id="IPR036179">
    <property type="entry name" value="Ig-like_dom_sf"/>
</dbReference>
<evidence type="ECO:0000256" key="1">
    <source>
        <dbReference type="SAM" id="Phobius"/>
    </source>
</evidence>
<dbReference type="InterPro" id="IPR013783">
    <property type="entry name" value="Ig-like_fold"/>
</dbReference>
<dbReference type="InterPro" id="IPR003598">
    <property type="entry name" value="Ig_sub2"/>
</dbReference>
<dbReference type="InterPro" id="IPR013106">
    <property type="entry name" value="Ig_V-set"/>
</dbReference>
<feature type="transmembrane region" description="Helical" evidence="1">
    <location>
        <begin position="310"/>
        <end position="336"/>
    </location>
</feature>
<dbReference type="Gene3D" id="2.60.40.10">
    <property type="entry name" value="Immunoglobulins"/>
    <property type="match status" value="2"/>
</dbReference>
<keyword evidence="1" id="KW-0472">Membrane</keyword>
<dbReference type="GO" id="GO:0045957">
    <property type="term" value="P:negative regulation of complement activation, alternative pathway"/>
    <property type="evidence" value="ECO:0007669"/>
    <property type="project" value="TreeGrafter"/>
</dbReference>
<dbReference type="InterPro" id="IPR039939">
    <property type="entry name" value="VSIG4"/>
</dbReference>
<evidence type="ECO:0000313" key="5">
    <source>
        <dbReference type="Proteomes" id="UP000694562"/>
    </source>
</evidence>
<dbReference type="SMART" id="SM00408">
    <property type="entry name" value="IGc2"/>
    <property type="match status" value="2"/>
</dbReference>
<evidence type="ECO:0000259" key="3">
    <source>
        <dbReference type="PROSITE" id="PS50835"/>
    </source>
</evidence>
<dbReference type="InterPro" id="IPR003599">
    <property type="entry name" value="Ig_sub"/>
</dbReference>
<keyword evidence="2" id="KW-0732">Signal</keyword>
<dbReference type="GO" id="GO:0043031">
    <property type="term" value="P:negative regulation of macrophage activation"/>
    <property type="evidence" value="ECO:0007669"/>
    <property type="project" value="InterPro"/>
</dbReference>
<feature type="domain" description="Ig-like" evidence="3">
    <location>
        <begin position="143"/>
        <end position="227"/>
    </location>
</feature>
<reference evidence="4" key="1">
    <citation type="submission" date="2025-08" db="UniProtKB">
        <authorList>
            <consortium name="Ensembl"/>
        </authorList>
    </citation>
    <scope>IDENTIFICATION</scope>
</reference>
<dbReference type="PANTHER" id="PTHR15466">
    <property type="entry name" value="V-SET AND IMMUNOGLOBULIN DOMAIN CONTAINING 4"/>
    <property type="match status" value="1"/>
</dbReference>
<evidence type="ECO:0000256" key="2">
    <source>
        <dbReference type="SAM" id="SignalP"/>
    </source>
</evidence>
<dbReference type="OrthoDB" id="9448246at2759"/>
<evidence type="ECO:0000313" key="4">
    <source>
        <dbReference type="Ensembl" id="ENSFTIP00000022275.1"/>
    </source>
</evidence>
<dbReference type="OMA" id="DYSEDPC"/>
<keyword evidence="5" id="KW-1185">Reference proteome</keyword>
<dbReference type="Proteomes" id="UP000694562">
    <property type="component" value="Unplaced"/>
</dbReference>